<protein>
    <submittedName>
        <fullName evidence="1">Uncharacterized protein</fullName>
    </submittedName>
</protein>
<organism evidence="1 2">
    <name type="scientific">Pluteus cervinus</name>
    <dbReference type="NCBI Taxonomy" id="181527"/>
    <lineage>
        <taxon>Eukaryota</taxon>
        <taxon>Fungi</taxon>
        <taxon>Dikarya</taxon>
        <taxon>Basidiomycota</taxon>
        <taxon>Agaricomycotina</taxon>
        <taxon>Agaricomycetes</taxon>
        <taxon>Agaricomycetidae</taxon>
        <taxon>Agaricales</taxon>
        <taxon>Pluteineae</taxon>
        <taxon>Pluteaceae</taxon>
        <taxon>Pluteus</taxon>
    </lineage>
</organism>
<sequence length="103" mass="11669">IDDQIRHLQQEIQNLQVERNALLPISSIPDDVIAYIFSLCRGQSSSMAAIMEALLPLTWVCRRWRTVALSAASLWVYISMGNLHWAEECLTRSKQAPLEVSLS</sequence>
<feature type="non-terminal residue" evidence="1">
    <location>
        <position position="103"/>
    </location>
</feature>
<keyword evidence="2" id="KW-1185">Reference proteome</keyword>
<accession>A0ACD3AP78</accession>
<dbReference type="Proteomes" id="UP000308600">
    <property type="component" value="Unassembled WGS sequence"/>
</dbReference>
<feature type="non-terminal residue" evidence="1">
    <location>
        <position position="1"/>
    </location>
</feature>
<gene>
    <name evidence="1" type="ORF">BDN72DRAFT_732205</name>
</gene>
<evidence type="ECO:0000313" key="2">
    <source>
        <dbReference type="Proteomes" id="UP000308600"/>
    </source>
</evidence>
<proteinExistence type="predicted"/>
<evidence type="ECO:0000313" key="1">
    <source>
        <dbReference type="EMBL" id="TFK67479.1"/>
    </source>
</evidence>
<reference evidence="1 2" key="1">
    <citation type="journal article" date="2019" name="Nat. Ecol. Evol.">
        <title>Megaphylogeny resolves global patterns of mushroom evolution.</title>
        <authorList>
            <person name="Varga T."/>
            <person name="Krizsan K."/>
            <person name="Foldi C."/>
            <person name="Dima B."/>
            <person name="Sanchez-Garcia M."/>
            <person name="Sanchez-Ramirez S."/>
            <person name="Szollosi G.J."/>
            <person name="Szarkandi J.G."/>
            <person name="Papp V."/>
            <person name="Albert L."/>
            <person name="Andreopoulos W."/>
            <person name="Angelini C."/>
            <person name="Antonin V."/>
            <person name="Barry K.W."/>
            <person name="Bougher N.L."/>
            <person name="Buchanan P."/>
            <person name="Buyck B."/>
            <person name="Bense V."/>
            <person name="Catcheside P."/>
            <person name="Chovatia M."/>
            <person name="Cooper J."/>
            <person name="Damon W."/>
            <person name="Desjardin D."/>
            <person name="Finy P."/>
            <person name="Geml J."/>
            <person name="Haridas S."/>
            <person name="Hughes K."/>
            <person name="Justo A."/>
            <person name="Karasinski D."/>
            <person name="Kautmanova I."/>
            <person name="Kiss B."/>
            <person name="Kocsube S."/>
            <person name="Kotiranta H."/>
            <person name="LaButti K.M."/>
            <person name="Lechner B.E."/>
            <person name="Liimatainen K."/>
            <person name="Lipzen A."/>
            <person name="Lukacs Z."/>
            <person name="Mihaltcheva S."/>
            <person name="Morgado L.N."/>
            <person name="Niskanen T."/>
            <person name="Noordeloos M.E."/>
            <person name="Ohm R.A."/>
            <person name="Ortiz-Santana B."/>
            <person name="Ovrebo C."/>
            <person name="Racz N."/>
            <person name="Riley R."/>
            <person name="Savchenko A."/>
            <person name="Shiryaev A."/>
            <person name="Soop K."/>
            <person name="Spirin V."/>
            <person name="Szebenyi C."/>
            <person name="Tomsovsky M."/>
            <person name="Tulloss R.E."/>
            <person name="Uehling J."/>
            <person name="Grigoriev I.V."/>
            <person name="Vagvolgyi C."/>
            <person name="Papp T."/>
            <person name="Martin F.M."/>
            <person name="Miettinen O."/>
            <person name="Hibbett D.S."/>
            <person name="Nagy L.G."/>
        </authorList>
    </citation>
    <scope>NUCLEOTIDE SEQUENCE [LARGE SCALE GENOMIC DNA]</scope>
    <source>
        <strain evidence="1 2">NL-1719</strain>
    </source>
</reference>
<dbReference type="EMBL" id="ML208375">
    <property type="protein sequence ID" value="TFK67479.1"/>
    <property type="molecule type" value="Genomic_DNA"/>
</dbReference>
<name>A0ACD3AP78_9AGAR</name>